<dbReference type="InterPro" id="IPR050653">
    <property type="entry name" value="Prot_Inhib_GrowthFact_Antg"/>
</dbReference>
<dbReference type="RefSeq" id="XP_024582701.1">
    <property type="nucleotide sequence ID" value="XM_024717176.1"/>
</dbReference>
<dbReference type="InterPro" id="IPR002350">
    <property type="entry name" value="Kazal_dom"/>
</dbReference>
<dbReference type="GO" id="GO:0005576">
    <property type="term" value="C:extracellular region"/>
    <property type="evidence" value="ECO:0007669"/>
    <property type="project" value="TreeGrafter"/>
</dbReference>
<keyword evidence="7" id="KW-1185">Reference proteome</keyword>
<evidence type="ECO:0000313" key="7">
    <source>
        <dbReference type="Proteomes" id="UP000054928"/>
    </source>
</evidence>
<dbReference type="Gene3D" id="3.30.60.30">
    <property type="match status" value="3"/>
</dbReference>
<dbReference type="SMART" id="SM00280">
    <property type="entry name" value="KAZAL"/>
    <property type="match status" value="3"/>
</dbReference>
<feature type="domain" description="Kazal-like" evidence="5">
    <location>
        <begin position="140"/>
        <end position="192"/>
    </location>
</feature>
<organism evidence="6 7">
    <name type="scientific">Plasmopara halstedii</name>
    <name type="common">Downy mildew of sunflower</name>
    <dbReference type="NCBI Taxonomy" id="4781"/>
    <lineage>
        <taxon>Eukaryota</taxon>
        <taxon>Sar</taxon>
        <taxon>Stramenopiles</taxon>
        <taxon>Oomycota</taxon>
        <taxon>Peronosporomycetes</taxon>
        <taxon>Peronosporales</taxon>
        <taxon>Peronosporaceae</taxon>
        <taxon>Plasmopara</taxon>
    </lineage>
</organism>
<dbReference type="SUPFAM" id="SSF100895">
    <property type="entry name" value="Kazal-type serine protease inhibitors"/>
    <property type="match status" value="3"/>
</dbReference>
<dbReference type="PANTHER" id="PTHR10913:SF45">
    <property type="entry name" value="FOLLISTATIN, ISOFORM A-RELATED"/>
    <property type="match status" value="1"/>
</dbReference>
<keyword evidence="3" id="KW-1015">Disulfide bond</keyword>
<keyword evidence="1" id="KW-0646">Protease inhibitor</keyword>
<evidence type="ECO:0000256" key="2">
    <source>
        <dbReference type="ARBA" id="ARBA00022900"/>
    </source>
</evidence>
<dbReference type="STRING" id="4781.A0A0P1AXE6"/>
<dbReference type="Pfam" id="PF07648">
    <property type="entry name" value="Kazal_2"/>
    <property type="match status" value="2"/>
</dbReference>
<dbReference type="PANTHER" id="PTHR10913">
    <property type="entry name" value="FOLLISTATIN-RELATED"/>
    <property type="match status" value="1"/>
</dbReference>
<dbReference type="InterPro" id="IPR036058">
    <property type="entry name" value="Kazal_dom_sf"/>
</dbReference>
<keyword evidence="2" id="KW-0722">Serine protease inhibitor</keyword>
<evidence type="ECO:0000256" key="3">
    <source>
        <dbReference type="ARBA" id="ARBA00023157"/>
    </source>
</evidence>
<dbReference type="AlphaFoldDB" id="A0A0P1AXE6"/>
<accession>A0A0P1AXE6</accession>
<feature type="chain" id="PRO_5006059002" evidence="4">
    <location>
        <begin position="23"/>
        <end position="244"/>
    </location>
</feature>
<name>A0A0P1AXE6_PLAHL</name>
<dbReference type="PROSITE" id="PS51465">
    <property type="entry name" value="KAZAL_2"/>
    <property type="match status" value="3"/>
</dbReference>
<sequence length="244" mass="26489">MTLKLLSSCDFACLAIFDPVCASNGETFSNACEFEQTRCTSQNDTLVIVSQGACNNEDSNEDSIDEMEALCMEKFDCLDVYVPVCGSDGRTYSNKCSLEKIQCYTPSLILISNEECNNDTAGSRLNATSDQDTVQFIGSMSSSDNCIESVCTKEFHPLCGSDGVMYNNDCLFENAQCMNSSLSLAFETKCKTASGSLASILEPEEILDPSKNSESTLSDTSNANTSRKSCVFLLLMVVLLEILS</sequence>
<evidence type="ECO:0000313" key="6">
    <source>
        <dbReference type="EMBL" id="CEG46332.1"/>
    </source>
</evidence>
<feature type="signal peptide" evidence="4">
    <location>
        <begin position="1"/>
        <end position="22"/>
    </location>
</feature>
<dbReference type="Proteomes" id="UP000054928">
    <property type="component" value="Unassembled WGS sequence"/>
</dbReference>
<dbReference type="OrthoDB" id="60813at2759"/>
<evidence type="ECO:0000256" key="1">
    <source>
        <dbReference type="ARBA" id="ARBA00022690"/>
    </source>
</evidence>
<dbReference type="GeneID" id="36397791"/>
<evidence type="ECO:0000256" key="4">
    <source>
        <dbReference type="SAM" id="SignalP"/>
    </source>
</evidence>
<dbReference type="CDD" id="cd00104">
    <property type="entry name" value="KAZAL_FS"/>
    <property type="match status" value="3"/>
</dbReference>
<dbReference type="EMBL" id="CCYD01002047">
    <property type="protein sequence ID" value="CEG46332.1"/>
    <property type="molecule type" value="Genomic_DNA"/>
</dbReference>
<evidence type="ECO:0000259" key="5">
    <source>
        <dbReference type="PROSITE" id="PS51465"/>
    </source>
</evidence>
<feature type="domain" description="Kazal-like" evidence="5">
    <location>
        <begin position="65"/>
        <end position="118"/>
    </location>
</feature>
<keyword evidence="4" id="KW-0732">Signal</keyword>
<proteinExistence type="predicted"/>
<protein>
    <submittedName>
        <fullName evidence="6">Protease inhibitor protein</fullName>
    </submittedName>
</protein>
<feature type="domain" description="Kazal-like" evidence="5">
    <location>
        <begin position="3"/>
        <end position="56"/>
    </location>
</feature>
<dbReference type="Pfam" id="PF00050">
    <property type="entry name" value="Kazal_1"/>
    <property type="match status" value="1"/>
</dbReference>
<reference evidence="7" key="1">
    <citation type="submission" date="2014-09" db="EMBL/GenBank/DDBJ databases">
        <authorList>
            <person name="Sharma Rahul"/>
            <person name="Thines Marco"/>
        </authorList>
    </citation>
    <scope>NUCLEOTIDE SEQUENCE [LARGE SCALE GENOMIC DNA]</scope>
</reference>